<evidence type="ECO:0000259" key="18">
    <source>
        <dbReference type="PROSITE" id="PS50173"/>
    </source>
</evidence>
<organism evidence="19 20">
    <name type="scientific">Agromyces tardus</name>
    <dbReference type="NCBI Taxonomy" id="2583849"/>
    <lineage>
        <taxon>Bacteria</taxon>
        <taxon>Bacillati</taxon>
        <taxon>Actinomycetota</taxon>
        <taxon>Actinomycetes</taxon>
        <taxon>Micrococcales</taxon>
        <taxon>Microbacteriaceae</taxon>
        <taxon>Agromyces</taxon>
    </lineage>
</organism>
<evidence type="ECO:0000256" key="3">
    <source>
        <dbReference type="ARBA" id="ARBA00010945"/>
    </source>
</evidence>
<dbReference type="AlphaFoldDB" id="A0A3M8ABQ6"/>
<keyword evidence="10" id="KW-0479">Metal-binding</keyword>
<dbReference type="GO" id="GO:0006260">
    <property type="term" value="P:DNA replication"/>
    <property type="evidence" value="ECO:0007669"/>
    <property type="project" value="UniProtKB-KW"/>
</dbReference>
<dbReference type="PANTHER" id="PTHR11076">
    <property type="entry name" value="DNA REPAIR POLYMERASE UMUC / TRANSFERASE FAMILY MEMBER"/>
    <property type="match status" value="1"/>
</dbReference>
<dbReference type="InterPro" id="IPR017961">
    <property type="entry name" value="DNA_pol_Y-fam_little_finger"/>
</dbReference>
<evidence type="ECO:0000256" key="2">
    <source>
        <dbReference type="ARBA" id="ARBA00004496"/>
    </source>
</evidence>
<dbReference type="Gene3D" id="1.10.150.20">
    <property type="entry name" value="5' to 3' exonuclease, C-terminal subdomain"/>
    <property type="match status" value="1"/>
</dbReference>
<dbReference type="GO" id="GO:0006281">
    <property type="term" value="P:DNA repair"/>
    <property type="evidence" value="ECO:0007669"/>
    <property type="project" value="UniProtKB-KW"/>
</dbReference>
<keyword evidence="6" id="KW-0963">Cytoplasm</keyword>
<evidence type="ECO:0000256" key="7">
    <source>
        <dbReference type="ARBA" id="ARBA00022679"/>
    </source>
</evidence>
<dbReference type="Gene3D" id="3.30.70.270">
    <property type="match status" value="1"/>
</dbReference>
<keyword evidence="5" id="KW-0515">Mutator protein</keyword>
<dbReference type="Pfam" id="PF11799">
    <property type="entry name" value="IMS_C"/>
    <property type="match status" value="1"/>
</dbReference>
<protein>
    <recommendedName>
        <fullName evidence="4">DNA-directed DNA polymerase</fullName>
        <ecNumber evidence="4">2.7.7.7</ecNumber>
    </recommendedName>
</protein>
<evidence type="ECO:0000256" key="17">
    <source>
        <dbReference type="ARBA" id="ARBA00049244"/>
    </source>
</evidence>
<evidence type="ECO:0000313" key="19">
    <source>
        <dbReference type="EMBL" id="RNB47935.1"/>
    </source>
</evidence>
<sequence>MLHVDLDQFVAAVEVLRHPELAGRPVIVGGRGDPTERAVVSTASYEAREFGVGSGMPLRIAARKAPDAVFLPVDAAAYTAASEEVMATLRAQPGATVQVLGWDEAFVGVQTDDTEASARDIQQAVLDRTRLHCSVGIGDTLVRAKVATGFGKPRGVFRLTADNWLDVMGDRPTIELWGVGTKISRRLAALGISTVAELAAADLDVLAAEFGPRMGPWYLLLGRGEGSRVVDDTPWVARGHSRETTYQQDLTEPAQVEAAARELAGHVLDDVEAEGRPVIGLTLKVRYAPFTTKVFTKKIPETADREVVVARVLDLVGRIEPDRPIRLLGLRAEMTMPDDAREGHTPTRGGW</sequence>
<dbReference type="GO" id="GO:0046872">
    <property type="term" value="F:metal ion binding"/>
    <property type="evidence" value="ECO:0007669"/>
    <property type="project" value="UniProtKB-KW"/>
</dbReference>
<dbReference type="InterPro" id="IPR043502">
    <property type="entry name" value="DNA/RNA_pol_sf"/>
</dbReference>
<dbReference type="PROSITE" id="PS50173">
    <property type="entry name" value="UMUC"/>
    <property type="match status" value="1"/>
</dbReference>
<dbReference type="Gene3D" id="3.40.1170.60">
    <property type="match status" value="1"/>
</dbReference>
<dbReference type="EC" id="2.7.7.7" evidence="4"/>
<comment type="cofactor">
    <cofactor evidence="1">
        <name>Mg(2+)</name>
        <dbReference type="ChEBI" id="CHEBI:18420"/>
    </cofactor>
</comment>
<dbReference type="NCBIfam" id="NF002883">
    <property type="entry name" value="PRK03352.1"/>
    <property type="match status" value="1"/>
</dbReference>
<name>A0A3M8ABQ6_9MICO</name>
<dbReference type="GO" id="GO:0005829">
    <property type="term" value="C:cytosol"/>
    <property type="evidence" value="ECO:0007669"/>
    <property type="project" value="TreeGrafter"/>
</dbReference>
<evidence type="ECO:0000256" key="9">
    <source>
        <dbReference type="ARBA" id="ARBA00022705"/>
    </source>
</evidence>
<comment type="caution">
    <text evidence="19">The sequence shown here is derived from an EMBL/GenBank/DDBJ whole genome shotgun (WGS) entry which is preliminary data.</text>
</comment>
<comment type="function">
    <text evidence="16">Poorly processive, error-prone DNA polymerase involved in untargeted mutagenesis. Copies undamaged DNA at stalled replication forks, which arise in vivo from mismatched or misaligned primer ends. These misaligned primers can be extended by PolIV. Exhibits no 3'-5' exonuclease (proofreading) activity. May be involved in translesional synthesis, in conjunction with the beta clamp from PolIII.</text>
</comment>
<feature type="domain" description="UmuC" evidence="18">
    <location>
        <begin position="1"/>
        <end position="180"/>
    </location>
</feature>
<dbReference type="SUPFAM" id="SSF100879">
    <property type="entry name" value="Lesion bypass DNA polymerase (Y-family), little finger domain"/>
    <property type="match status" value="1"/>
</dbReference>
<evidence type="ECO:0000256" key="12">
    <source>
        <dbReference type="ARBA" id="ARBA00022842"/>
    </source>
</evidence>
<keyword evidence="9" id="KW-0235">DNA replication</keyword>
<dbReference type="SUPFAM" id="SSF56672">
    <property type="entry name" value="DNA/RNA polymerases"/>
    <property type="match status" value="1"/>
</dbReference>
<keyword evidence="12" id="KW-0460">Magnesium</keyword>
<dbReference type="Proteomes" id="UP000275048">
    <property type="component" value="Unassembled WGS sequence"/>
</dbReference>
<dbReference type="GO" id="GO:0042276">
    <property type="term" value="P:error-prone translesion synthesis"/>
    <property type="evidence" value="ECO:0007669"/>
    <property type="project" value="TreeGrafter"/>
</dbReference>
<comment type="similarity">
    <text evidence="3">Belongs to the DNA polymerase type-Y family.</text>
</comment>
<proteinExistence type="inferred from homology"/>
<dbReference type="GO" id="GO:0009432">
    <property type="term" value="P:SOS response"/>
    <property type="evidence" value="ECO:0007669"/>
    <property type="project" value="TreeGrafter"/>
</dbReference>
<evidence type="ECO:0000256" key="16">
    <source>
        <dbReference type="ARBA" id="ARBA00025589"/>
    </source>
</evidence>
<dbReference type="InterPro" id="IPR022880">
    <property type="entry name" value="DNApol_IV"/>
</dbReference>
<keyword evidence="13" id="KW-0239">DNA-directed DNA polymerase</keyword>
<comment type="subcellular location">
    <subcellularLocation>
        <location evidence="2">Cytoplasm</location>
    </subcellularLocation>
</comment>
<dbReference type="InterPro" id="IPR043128">
    <property type="entry name" value="Rev_trsase/Diguanyl_cyclase"/>
</dbReference>
<gene>
    <name evidence="19" type="ORF">EDM22_11645</name>
</gene>
<dbReference type="InterPro" id="IPR001126">
    <property type="entry name" value="UmuC"/>
</dbReference>
<evidence type="ECO:0000256" key="5">
    <source>
        <dbReference type="ARBA" id="ARBA00022457"/>
    </source>
</evidence>
<evidence type="ECO:0000256" key="14">
    <source>
        <dbReference type="ARBA" id="ARBA00023125"/>
    </source>
</evidence>
<evidence type="ECO:0000256" key="11">
    <source>
        <dbReference type="ARBA" id="ARBA00022763"/>
    </source>
</evidence>
<comment type="catalytic activity">
    <reaction evidence="17">
        <text>DNA(n) + a 2'-deoxyribonucleoside 5'-triphosphate = DNA(n+1) + diphosphate</text>
        <dbReference type="Rhea" id="RHEA:22508"/>
        <dbReference type="Rhea" id="RHEA-COMP:17339"/>
        <dbReference type="Rhea" id="RHEA-COMP:17340"/>
        <dbReference type="ChEBI" id="CHEBI:33019"/>
        <dbReference type="ChEBI" id="CHEBI:61560"/>
        <dbReference type="ChEBI" id="CHEBI:173112"/>
        <dbReference type="EC" id="2.7.7.7"/>
    </reaction>
</comment>
<dbReference type="InterPro" id="IPR036775">
    <property type="entry name" value="DNA_pol_Y-fam_lit_finger_sf"/>
</dbReference>
<accession>A0A3M8ABQ6</accession>
<dbReference type="RefSeq" id="WP_122937239.1">
    <property type="nucleotide sequence ID" value="NZ_JBHSNT010000014.1"/>
</dbReference>
<evidence type="ECO:0000256" key="1">
    <source>
        <dbReference type="ARBA" id="ARBA00001946"/>
    </source>
</evidence>
<dbReference type="Pfam" id="PF21999">
    <property type="entry name" value="IMS_HHH_1"/>
    <property type="match status" value="1"/>
</dbReference>
<evidence type="ECO:0000256" key="6">
    <source>
        <dbReference type="ARBA" id="ARBA00022490"/>
    </source>
</evidence>
<dbReference type="GO" id="GO:0003684">
    <property type="term" value="F:damaged DNA binding"/>
    <property type="evidence" value="ECO:0007669"/>
    <property type="project" value="InterPro"/>
</dbReference>
<dbReference type="InterPro" id="IPR050116">
    <property type="entry name" value="DNA_polymerase-Y"/>
</dbReference>
<keyword evidence="20" id="KW-1185">Reference proteome</keyword>
<keyword evidence="8 19" id="KW-0548">Nucleotidyltransferase</keyword>
<keyword evidence="11" id="KW-0227">DNA damage</keyword>
<dbReference type="CDD" id="cd03586">
    <property type="entry name" value="PolY_Pol_IV_kappa"/>
    <property type="match status" value="1"/>
</dbReference>
<dbReference type="EMBL" id="RHHB01000022">
    <property type="protein sequence ID" value="RNB47935.1"/>
    <property type="molecule type" value="Genomic_DNA"/>
</dbReference>
<reference evidence="19 20" key="1">
    <citation type="submission" date="2018-10" db="EMBL/GenBank/DDBJ databases">
        <title>Isolation, diversity and antibacterial activity of antinobacteria from the wheat rhizosphere soil.</title>
        <authorList>
            <person name="Sun T."/>
        </authorList>
    </citation>
    <scope>NUCLEOTIDE SEQUENCE [LARGE SCALE GENOMIC DNA]</scope>
    <source>
        <strain evidence="19 20">SJ-23</strain>
    </source>
</reference>
<evidence type="ECO:0000256" key="10">
    <source>
        <dbReference type="ARBA" id="ARBA00022723"/>
    </source>
</evidence>
<dbReference type="PANTHER" id="PTHR11076:SF33">
    <property type="entry name" value="DNA POLYMERASE KAPPA"/>
    <property type="match status" value="1"/>
</dbReference>
<evidence type="ECO:0000256" key="15">
    <source>
        <dbReference type="ARBA" id="ARBA00023204"/>
    </source>
</evidence>
<dbReference type="GO" id="GO:0003887">
    <property type="term" value="F:DNA-directed DNA polymerase activity"/>
    <property type="evidence" value="ECO:0007669"/>
    <property type="project" value="UniProtKB-KW"/>
</dbReference>
<dbReference type="OrthoDB" id="9808813at2"/>
<dbReference type="Pfam" id="PF00817">
    <property type="entry name" value="IMS"/>
    <property type="match status" value="1"/>
</dbReference>
<keyword evidence="15" id="KW-0234">DNA repair</keyword>
<keyword evidence="14" id="KW-0238">DNA-binding</keyword>
<evidence type="ECO:0000256" key="8">
    <source>
        <dbReference type="ARBA" id="ARBA00022695"/>
    </source>
</evidence>
<dbReference type="InterPro" id="IPR053848">
    <property type="entry name" value="IMS_HHH_1"/>
</dbReference>
<dbReference type="Gene3D" id="3.30.1490.100">
    <property type="entry name" value="DNA polymerase, Y-family, little finger domain"/>
    <property type="match status" value="1"/>
</dbReference>
<evidence type="ECO:0000313" key="20">
    <source>
        <dbReference type="Proteomes" id="UP000275048"/>
    </source>
</evidence>
<keyword evidence="7 19" id="KW-0808">Transferase</keyword>
<evidence type="ECO:0000256" key="4">
    <source>
        <dbReference type="ARBA" id="ARBA00012417"/>
    </source>
</evidence>
<evidence type="ECO:0000256" key="13">
    <source>
        <dbReference type="ARBA" id="ARBA00022932"/>
    </source>
</evidence>